<reference evidence="1 2" key="1">
    <citation type="submission" date="2021-01" db="EMBL/GenBank/DDBJ databases">
        <title>Chromosome-level genome assembly of a human fungal pathogen reveals clustering of transcriptionally co-regulated genes.</title>
        <authorList>
            <person name="Voorhies M."/>
            <person name="Cohen S."/>
            <person name="Shea T.P."/>
            <person name="Petrus S."/>
            <person name="Munoz J.F."/>
            <person name="Poplawski S."/>
            <person name="Goldman W.E."/>
            <person name="Michael T."/>
            <person name="Cuomo C.A."/>
            <person name="Sil A."/>
            <person name="Beyhan S."/>
        </authorList>
    </citation>
    <scope>NUCLEOTIDE SEQUENCE [LARGE SCALE GENOMIC DNA]</scope>
    <source>
        <strain evidence="1 2">G184AR</strain>
    </source>
</reference>
<protein>
    <submittedName>
        <fullName evidence="1">Uncharacterized protein</fullName>
    </submittedName>
</protein>
<dbReference type="AlphaFoldDB" id="A0A8H7Z0B1"/>
<dbReference type="VEuPathDB" id="FungiDB:I7I52_10069"/>
<proteinExistence type="predicted"/>
<accession>A0A8H7Z0B1</accession>
<comment type="caution">
    <text evidence="1">The sequence shown here is derived from an EMBL/GenBank/DDBJ whole genome shotgun (WGS) entry which is preliminary data.</text>
</comment>
<sequence>MEPNIYRTISDNNRENLSRVPGWFCFDFTLHGLRGLNTAKSISKALYGLSYLAGGARLLGVHHSHGKKALYADTFTTKRKPIFVYLARISVSKKQESVNGELPQSFMEHLRILISKLFSRMNSVSPPNNRLHGIYIHNERAVL</sequence>
<name>A0A8H7Z0B1_AJECA</name>
<organism evidence="1 2">
    <name type="scientific">Ajellomyces capsulatus</name>
    <name type="common">Darling's disease fungus</name>
    <name type="synonym">Histoplasma capsulatum</name>
    <dbReference type="NCBI Taxonomy" id="5037"/>
    <lineage>
        <taxon>Eukaryota</taxon>
        <taxon>Fungi</taxon>
        <taxon>Dikarya</taxon>
        <taxon>Ascomycota</taxon>
        <taxon>Pezizomycotina</taxon>
        <taxon>Eurotiomycetes</taxon>
        <taxon>Eurotiomycetidae</taxon>
        <taxon>Onygenales</taxon>
        <taxon>Ajellomycetaceae</taxon>
        <taxon>Histoplasma</taxon>
    </lineage>
</organism>
<dbReference type="Proteomes" id="UP000670092">
    <property type="component" value="Unassembled WGS sequence"/>
</dbReference>
<evidence type="ECO:0000313" key="1">
    <source>
        <dbReference type="EMBL" id="KAG5299678.1"/>
    </source>
</evidence>
<evidence type="ECO:0000313" key="2">
    <source>
        <dbReference type="Proteomes" id="UP000670092"/>
    </source>
</evidence>
<gene>
    <name evidence="1" type="ORF">I7I52_10069</name>
</gene>
<dbReference type="EMBL" id="JAEVHI010000002">
    <property type="protein sequence ID" value="KAG5299678.1"/>
    <property type="molecule type" value="Genomic_DNA"/>
</dbReference>